<gene>
    <name evidence="2" type="ORF">AURDEDRAFT_26193</name>
</gene>
<dbReference type="KEGG" id="adl:AURDEDRAFT_26193"/>
<dbReference type="Pfam" id="PF14214">
    <property type="entry name" value="Helitron_like_N"/>
    <property type="match status" value="1"/>
</dbReference>
<dbReference type="InterPro" id="IPR025476">
    <property type="entry name" value="Helitron_helicase-like"/>
</dbReference>
<sequence length="104" mass="11661">LNTKLKVSRDNFRSISQDIASVSWNAVQKICERAAAGQHIIPQNEEERRVQRLMNHVKVLTSKVPGSAASKLSMRNDIRGLMMTKGLPSWYVTVNPADTFNPIV</sequence>
<dbReference type="OrthoDB" id="432234at2759"/>
<dbReference type="InParanoid" id="J0WUC5"/>
<feature type="non-terminal residue" evidence="2">
    <location>
        <position position="1"/>
    </location>
</feature>
<evidence type="ECO:0000313" key="3">
    <source>
        <dbReference type="Proteomes" id="UP000006514"/>
    </source>
</evidence>
<dbReference type="AlphaFoldDB" id="J0WUC5"/>
<reference evidence="3" key="1">
    <citation type="journal article" date="2012" name="Science">
        <title>The Paleozoic origin of enzymatic lignin decomposition reconstructed from 31 fungal genomes.</title>
        <authorList>
            <person name="Floudas D."/>
            <person name="Binder M."/>
            <person name="Riley R."/>
            <person name="Barry K."/>
            <person name="Blanchette R.A."/>
            <person name="Henrissat B."/>
            <person name="Martinez A.T."/>
            <person name="Otillar R."/>
            <person name="Spatafora J.W."/>
            <person name="Yadav J.S."/>
            <person name="Aerts A."/>
            <person name="Benoit I."/>
            <person name="Boyd A."/>
            <person name="Carlson A."/>
            <person name="Copeland A."/>
            <person name="Coutinho P.M."/>
            <person name="de Vries R.P."/>
            <person name="Ferreira P."/>
            <person name="Findley K."/>
            <person name="Foster B."/>
            <person name="Gaskell J."/>
            <person name="Glotzer D."/>
            <person name="Gorecki P."/>
            <person name="Heitman J."/>
            <person name="Hesse C."/>
            <person name="Hori C."/>
            <person name="Igarashi K."/>
            <person name="Jurgens J.A."/>
            <person name="Kallen N."/>
            <person name="Kersten P."/>
            <person name="Kohler A."/>
            <person name="Kuees U."/>
            <person name="Kumar T.K.A."/>
            <person name="Kuo A."/>
            <person name="LaButti K."/>
            <person name="Larrondo L.F."/>
            <person name="Lindquist E."/>
            <person name="Ling A."/>
            <person name="Lombard V."/>
            <person name="Lucas S."/>
            <person name="Lundell T."/>
            <person name="Martin R."/>
            <person name="McLaughlin D.J."/>
            <person name="Morgenstern I."/>
            <person name="Morin E."/>
            <person name="Murat C."/>
            <person name="Nagy L.G."/>
            <person name="Nolan M."/>
            <person name="Ohm R.A."/>
            <person name="Patyshakuliyeva A."/>
            <person name="Rokas A."/>
            <person name="Ruiz-Duenas F.J."/>
            <person name="Sabat G."/>
            <person name="Salamov A."/>
            <person name="Samejima M."/>
            <person name="Schmutz J."/>
            <person name="Slot J.C."/>
            <person name="St John F."/>
            <person name="Stenlid J."/>
            <person name="Sun H."/>
            <person name="Sun S."/>
            <person name="Syed K."/>
            <person name="Tsang A."/>
            <person name="Wiebenga A."/>
            <person name="Young D."/>
            <person name="Pisabarro A."/>
            <person name="Eastwood D.C."/>
            <person name="Martin F."/>
            <person name="Cullen D."/>
            <person name="Grigoriev I.V."/>
            <person name="Hibbett D.S."/>
        </authorList>
    </citation>
    <scope>NUCLEOTIDE SEQUENCE [LARGE SCALE GENOMIC DNA]</scope>
    <source>
        <strain evidence="3">TFB10046</strain>
    </source>
</reference>
<feature type="domain" description="Helitron helicase-like" evidence="1">
    <location>
        <begin position="22"/>
        <end position="103"/>
    </location>
</feature>
<dbReference type="Proteomes" id="UP000006514">
    <property type="component" value="Unassembled WGS sequence"/>
</dbReference>
<evidence type="ECO:0000313" key="2">
    <source>
        <dbReference type="EMBL" id="EJD36374.1"/>
    </source>
</evidence>
<dbReference type="EMBL" id="JH687863">
    <property type="protein sequence ID" value="EJD36374.1"/>
    <property type="molecule type" value="Genomic_DNA"/>
</dbReference>
<protein>
    <recommendedName>
        <fullName evidence="1">Helitron helicase-like domain-containing protein</fullName>
    </recommendedName>
</protein>
<feature type="non-terminal residue" evidence="2">
    <location>
        <position position="104"/>
    </location>
</feature>
<keyword evidence="3" id="KW-1185">Reference proteome</keyword>
<evidence type="ECO:0000259" key="1">
    <source>
        <dbReference type="Pfam" id="PF14214"/>
    </source>
</evidence>
<dbReference type="OMA" id="MRNDIRG"/>
<accession>J0WUC5</accession>
<dbReference type="eggNOG" id="ENOG502SUSE">
    <property type="taxonomic scope" value="Eukaryota"/>
</dbReference>
<name>J0WUC5_AURST</name>
<organism evidence="2 3">
    <name type="scientific">Auricularia subglabra (strain TFB-10046 / SS5)</name>
    <name type="common">White-rot fungus</name>
    <name type="synonym">Auricularia delicata (strain TFB10046)</name>
    <dbReference type="NCBI Taxonomy" id="717982"/>
    <lineage>
        <taxon>Eukaryota</taxon>
        <taxon>Fungi</taxon>
        <taxon>Dikarya</taxon>
        <taxon>Basidiomycota</taxon>
        <taxon>Agaricomycotina</taxon>
        <taxon>Agaricomycetes</taxon>
        <taxon>Auriculariales</taxon>
        <taxon>Auriculariaceae</taxon>
        <taxon>Auricularia</taxon>
    </lineage>
</organism>
<proteinExistence type="predicted"/>